<evidence type="ECO:0000256" key="1">
    <source>
        <dbReference type="SAM" id="Phobius"/>
    </source>
</evidence>
<name>A0A9J6RBR2_9BACI</name>
<feature type="transmembrane region" description="Helical" evidence="1">
    <location>
        <begin position="15"/>
        <end position="35"/>
    </location>
</feature>
<gene>
    <name evidence="2" type="ORF">OWO01_07085</name>
</gene>
<proteinExistence type="predicted"/>
<sequence length="116" mass="13598">MNKIVEFFTETPTDLGFMSIIFLLSVLTYIIFRFLPEEKSKRFFLGGRLFDWNKYDYHKTIKKNITFARILCMFSSIILLLTFVIGDVVVYVGVRAFFPLVFVLVIVRGNPVKKQN</sequence>
<keyword evidence="3" id="KW-1185">Reference proteome</keyword>
<evidence type="ECO:0000313" key="2">
    <source>
        <dbReference type="EMBL" id="MCZ0702973.1"/>
    </source>
</evidence>
<accession>A0A9J6RBR2</accession>
<evidence type="ECO:0008006" key="4">
    <source>
        <dbReference type="Google" id="ProtNLM"/>
    </source>
</evidence>
<organism evidence="2 3">
    <name type="scientific">Natronobacillus azotifigens</name>
    <dbReference type="NCBI Taxonomy" id="472978"/>
    <lineage>
        <taxon>Bacteria</taxon>
        <taxon>Bacillati</taxon>
        <taxon>Bacillota</taxon>
        <taxon>Bacilli</taxon>
        <taxon>Bacillales</taxon>
        <taxon>Bacillaceae</taxon>
        <taxon>Natronobacillus</taxon>
    </lineage>
</organism>
<keyword evidence="1" id="KW-0472">Membrane</keyword>
<keyword evidence="1" id="KW-0812">Transmembrane</keyword>
<protein>
    <recommendedName>
        <fullName evidence="4">SdpI family protein</fullName>
    </recommendedName>
</protein>
<reference evidence="2" key="1">
    <citation type="submission" date="2022-11" db="EMBL/GenBank/DDBJ databases">
        <title>WGS of Natronobacillus azotifigens 24KS-1, an anaerobic diazotrophic haloalkaliphile from soda-rich habitats.</title>
        <authorList>
            <person name="Sorokin D.Y."/>
            <person name="Merkel A.Y."/>
        </authorList>
    </citation>
    <scope>NUCLEOTIDE SEQUENCE</scope>
    <source>
        <strain evidence="2">24KS-1</strain>
    </source>
</reference>
<dbReference type="Proteomes" id="UP001084197">
    <property type="component" value="Unassembled WGS sequence"/>
</dbReference>
<feature type="transmembrane region" description="Helical" evidence="1">
    <location>
        <begin position="92"/>
        <end position="110"/>
    </location>
</feature>
<keyword evidence="1" id="KW-1133">Transmembrane helix</keyword>
<dbReference type="RefSeq" id="WP_268779739.1">
    <property type="nucleotide sequence ID" value="NZ_JAPRAT010000010.1"/>
</dbReference>
<feature type="transmembrane region" description="Helical" evidence="1">
    <location>
        <begin position="67"/>
        <end position="86"/>
    </location>
</feature>
<dbReference type="AlphaFoldDB" id="A0A9J6RBR2"/>
<dbReference type="EMBL" id="JAPRAT010000010">
    <property type="protein sequence ID" value="MCZ0702973.1"/>
    <property type="molecule type" value="Genomic_DNA"/>
</dbReference>
<evidence type="ECO:0000313" key="3">
    <source>
        <dbReference type="Proteomes" id="UP001084197"/>
    </source>
</evidence>
<comment type="caution">
    <text evidence="2">The sequence shown here is derived from an EMBL/GenBank/DDBJ whole genome shotgun (WGS) entry which is preliminary data.</text>
</comment>